<keyword evidence="1" id="KW-0732">Signal</keyword>
<name>A0ABR7QCG2_9FLAO</name>
<reference evidence="2 3" key="1">
    <citation type="submission" date="2020-07" db="EMBL/GenBank/DDBJ databases">
        <title>Description of Kordia aestuariivivens sp. nov., isolated from a tidal flat.</title>
        <authorList>
            <person name="Park S."/>
            <person name="Yoon J.-H."/>
        </authorList>
    </citation>
    <scope>NUCLEOTIDE SEQUENCE [LARGE SCALE GENOMIC DNA]</scope>
    <source>
        <strain evidence="2 3">YSTF-M3</strain>
    </source>
</reference>
<evidence type="ECO:0000256" key="1">
    <source>
        <dbReference type="SAM" id="SignalP"/>
    </source>
</evidence>
<dbReference type="EMBL" id="JACGWS010000010">
    <property type="protein sequence ID" value="MBC8756266.1"/>
    <property type="molecule type" value="Genomic_DNA"/>
</dbReference>
<evidence type="ECO:0000313" key="2">
    <source>
        <dbReference type="EMBL" id="MBC8756266.1"/>
    </source>
</evidence>
<comment type="caution">
    <text evidence="2">The sequence shown here is derived from an EMBL/GenBank/DDBJ whole genome shotgun (WGS) entry which is preliminary data.</text>
</comment>
<feature type="signal peptide" evidence="1">
    <location>
        <begin position="1"/>
        <end position="19"/>
    </location>
</feature>
<sequence>MKKHLLLFIFVLSTVVSFAQDKPTPYPDFVGQQLDAIESNPNWKLLTKATGDLTNDTIDDVVIVIESKEDFVEIRCADCPTSLSKARIILVLLCKNDVYTVHIQNNEFIPRSDEGGMASQIEPDIRIENNQLTIHQEYTRSQTAYIFEYQKDLFNIVSAESNSVHAASGDTRNSVFDFSKNEITITEGNISNEEEELKKEKVTVIKFDKKAKPLSEFKAMYEWEIVKYYNL</sequence>
<evidence type="ECO:0000313" key="3">
    <source>
        <dbReference type="Proteomes" id="UP000619238"/>
    </source>
</evidence>
<keyword evidence="3" id="KW-1185">Reference proteome</keyword>
<protein>
    <submittedName>
        <fullName evidence="2">Uncharacterized protein</fullName>
    </submittedName>
</protein>
<dbReference type="Proteomes" id="UP000619238">
    <property type="component" value="Unassembled WGS sequence"/>
</dbReference>
<gene>
    <name evidence="2" type="ORF">H2O64_16450</name>
</gene>
<dbReference type="RefSeq" id="WP_187563306.1">
    <property type="nucleotide sequence ID" value="NZ_JACGWS010000010.1"/>
</dbReference>
<organism evidence="2 3">
    <name type="scientific">Kordia aestuariivivens</name>
    <dbReference type="NCBI Taxonomy" id="2759037"/>
    <lineage>
        <taxon>Bacteria</taxon>
        <taxon>Pseudomonadati</taxon>
        <taxon>Bacteroidota</taxon>
        <taxon>Flavobacteriia</taxon>
        <taxon>Flavobacteriales</taxon>
        <taxon>Flavobacteriaceae</taxon>
        <taxon>Kordia</taxon>
    </lineage>
</organism>
<accession>A0ABR7QCG2</accession>
<feature type="chain" id="PRO_5047091526" evidence="1">
    <location>
        <begin position="20"/>
        <end position="231"/>
    </location>
</feature>
<proteinExistence type="predicted"/>